<keyword evidence="1" id="KW-0472">Membrane</keyword>
<dbReference type="RefSeq" id="WP_034980382.1">
    <property type="nucleotide sequence ID" value="NZ_CAMLLZ010000007.1"/>
</dbReference>
<dbReference type="PATRIC" id="fig|1218506.3.peg.1465"/>
<dbReference type="AlphaFoldDB" id="A0A0F4LGE3"/>
<evidence type="ECO:0000313" key="3">
    <source>
        <dbReference type="Proteomes" id="UP000033612"/>
    </source>
</evidence>
<accession>A0A0F4LGE3</accession>
<feature type="transmembrane region" description="Helical" evidence="1">
    <location>
        <begin position="66"/>
        <end position="85"/>
    </location>
</feature>
<keyword evidence="3" id="KW-1185">Reference proteome</keyword>
<reference evidence="2 3" key="1">
    <citation type="submission" date="2015-01" db="EMBL/GenBank/DDBJ databases">
        <title>Comparative genomics of the lactic acid bacteria isolated from the honey bee gut.</title>
        <authorList>
            <person name="Ellegaard K.M."/>
            <person name="Tamarit D."/>
            <person name="Javelind E."/>
            <person name="Olofsson T."/>
            <person name="Andersson S.G."/>
            <person name="Vasquez A."/>
        </authorList>
    </citation>
    <scope>NUCLEOTIDE SEQUENCE [LARGE SCALE GENOMIC DNA]</scope>
    <source>
        <strain evidence="2 3">Hma2</strain>
    </source>
</reference>
<keyword evidence="1" id="KW-1133">Transmembrane helix</keyword>
<organism evidence="2 3">
    <name type="scientific">Lactobacillus kimbladii</name>
    <dbReference type="NCBI Taxonomy" id="1218506"/>
    <lineage>
        <taxon>Bacteria</taxon>
        <taxon>Bacillati</taxon>
        <taxon>Bacillota</taxon>
        <taxon>Bacilli</taxon>
        <taxon>Lactobacillales</taxon>
        <taxon>Lactobacillaceae</taxon>
        <taxon>Lactobacillus</taxon>
    </lineage>
</organism>
<feature type="transmembrane region" description="Helical" evidence="1">
    <location>
        <begin position="41"/>
        <end position="59"/>
    </location>
</feature>
<gene>
    <name evidence="2" type="ORF">JF75_13940</name>
</gene>
<name>A0A0F4LGE3_9LACO</name>
<dbReference type="EMBL" id="JXLH01000017">
    <property type="protein sequence ID" value="KJY57660.1"/>
    <property type="molecule type" value="Genomic_DNA"/>
</dbReference>
<proteinExistence type="predicted"/>
<dbReference type="GO" id="GO:0016020">
    <property type="term" value="C:membrane"/>
    <property type="evidence" value="ECO:0007669"/>
    <property type="project" value="InterPro"/>
</dbReference>
<feature type="transmembrane region" description="Helical" evidence="1">
    <location>
        <begin position="9"/>
        <end position="29"/>
    </location>
</feature>
<dbReference type="STRING" id="1218506.JF75_13940"/>
<keyword evidence="1" id="KW-0812">Transmembrane</keyword>
<evidence type="ECO:0000256" key="1">
    <source>
        <dbReference type="SAM" id="Phobius"/>
    </source>
</evidence>
<dbReference type="Proteomes" id="UP000033612">
    <property type="component" value="Unassembled WGS sequence"/>
</dbReference>
<sequence>MKLEKAMTVLGWIASITAIIMYVSYIPQIINNLHGVKGSPIQPLATAINTFLWVIYALFKKDRDIPLAACNAAGVVFGLITFFTAL</sequence>
<dbReference type="OrthoDB" id="9794653at2"/>
<dbReference type="Pfam" id="PF03083">
    <property type="entry name" value="MtN3_slv"/>
    <property type="match status" value="1"/>
</dbReference>
<evidence type="ECO:0000313" key="2">
    <source>
        <dbReference type="EMBL" id="KJY57660.1"/>
    </source>
</evidence>
<dbReference type="Gene3D" id="1.20.1280.290">
    <property type="match status" value="1"/>
</dbReference>
<dbReference type="InterPro" id="IPR004316">
    <property type="entry name" value="SWEET_rpt"/>
</dbReference>
<evidence type="ECO:0008006" key="4">
    <source>
        <dbReference type="Google" id="ProtNLM"/>
    </source>
</evidence>
<protein>
    <recommendedName>
        <fullName evidence="4">Integral membrane protein</fullName>
    </recommendedName>
</protein>
<dbReference type="HOGENOM" id="CLU_163406_1_0_9"/>
<comment type="caution">
    <text evidence="2">The sequence shown here is derived from an EMBL/GenBank/DDBJ whole genome shotgun (WGS) entry which is preliminary data.</text>
</comment>